<name>A0A1I6HC16_9RHOB</name>
<protein>
    <recommendedName>
        <fullName evidence="4">Flagellar hook-associated protein 1</fullName>
    </recommendedName>
</protein>
<keyword evidence="9" id="KW-0969">Cilium</keyword>
<keyword evidence="9" id="KW-0282">Flagellum</keyword>
<evidence type="ECO:0000256" key="5">
    <source>
        <dbReference type="ARBA" id="ARBA00022525"/>
    </source>
</evidence>
<dbReference type="STRING" id="390270.SAMN04488005_2494"/>
<dbReference type="EMBL" id="FOYP01000002">
    <property type="protein sequence ID" value="SFR51979.1"/>
    <property type="molecule type" value="Genomic_DNA"/>
</dbReference>
<feature type="domain" description="Flagellar hook-associated protein FlgK helical" evidence="8">
    <location>
        <begin position="90"/>
        <end position="313"/>
    </location>
</feature>
<dbReference type="InterPro" id="IPR053927">
    <property type="entry name" value="FlgK_helical"/>
</dbReference>
<evidence type="ECO:0000259" key="7">
    <source>
        <dbReference type="Pfam" id="PF06429"/>
    </source>
</evidence>
<dbReference type="NCBIfam" id="TIGR02492">
    <property type="entry name" value="flgK_ends"/>
    <property type="match status" value="1"/>
</dbReference>
<evidence type="ECO:0000313" key="9">
    <source>
        <dbReference type="EMBL" id="SFR51979.1"/>
    </source>
</evidence>
<dbReference type="InterPro" id="IPR010930">
    <property type="entry name" value="Flg_bb/hook_C_dom"/>
</dbReference>
<gene>
    <name evidence="9" type="ORF">SAMN04488005_2494</name>
</gene>
<keyword evidence="10" id="KW-1185">Reference proteome</keyword>
<dbReference type="GO" id="GO:0044780">
    <property type="term" value="P:bacterial-type flagellum assembly"/>
    <property type="evidence" value="ECO:0007669"/>
    <property type="project" value="InterPro"/>
</dbReference>
<dbReference type="GO" id="GO:0005576">
    <property type="term" value="C:extracellular region"/>
    <property type="evidence" value="ECO:0007669"/>
    <property type="project" value="UniProtKB-SubCell"/>
</dbReference>
<evidence type="ECO:0000259" key="8">
    <source>
        <dbReference type="Pfam" id="PF22638"/>
    </source>
</evidence>
<dbReference type="PANTHER" id="PTHR30033">
    <property type="entry name" value="FLAGELLAR HOOK-ASSOCIATED PROTEIN 1"/>
    <property type="match status" value="1"/>
</dbReference>
<evidence type="ECO:0000256" key="2">
    <source>
        <dbReference type="ARBA" id="ARBA00004613"/>
    </source>
</evidence>
<evidence type="ECO:0000256" key="6">
    <source>
        <dbReference type="ARBA" id="ARBA00023143"/>
    </source>
</evidence>
<dbReference type="Pfam" id="PF22638">
    <property type="entry name" value="FlgK_D1"/>
    <property type="match status" value="1"/>
</dbReference>
<evidence type="ECO:0000256" key="1">
    <source>
        <dbReference type="ARBA" id="ARBA00004365"/>
    </source>
</evidence>
<dbReference type="GO" id="GO:0005198">
    <property type="term" value="F:structural molecule activity"/>
    <property type="evidence" value="ECO:0007669"/>
    <property type="project" value="InterPro"/>
</dbReference>
<keyword evidence="9" id="KW-0966">Cell projection</keyword>
<keyword evidence="5" id="KW-0964">Secreted</keyword>
<sequence>MSISSALNNAITGLTASSRMAEVVSSNLSNVMTDGYGRRSVELSSLQLGQFGGGVRVEGINRFVDAGLLADRRLADAAMSANQQSVDALTRLEQQIGGPDDAGSIGAKLAAFETALIRAASDPASDLRLADVALRLGDVAQVLRDNTQAVQGSRQAADAAIDKDINELNAALVQVGELNKDVLRLKSSGADPSALFDARQQIVDKIADIVPLRQIERDNGTIALMTPNGTTLLDARAVEFGFVRTPTITGDMTFASGALSGITLDGVAIDPATGIGRLGGGSLGASFELRDSTLVTVQSSLDEIAADLIARFEDPATDPTLVPGDTGLLTDEGGPLDLADIPGLAGRIAINAAIDYKNGGDPSLLRDGLNAATAGPTGNPAQFNNLLDALQVPRADLPGAAITSAFGRIADFTSQLGTMRLGAQEKLSYAAARWDTLHEAELANGVDTDIELQTLMLIEQAYAANAKVIETADFMMQRLMEI</sequence>
<dbReference type="AlphaFoldDB" id="A0A1I6HC16"/>
<evidence type="ECO:0000256" key="4">
    <source>
        <dbReference type="ARBA" id="ARBA00016244"/>
    </source>
</evidence>
<dbReference type="Proteomes" id="UP000199478">
    <property type="component" value="Unassembled WGS sequence"/>
</dbReference>
<evidence type="ECO:0000256" key="3">
    <source>
        <dbReference type="ARBA" id="ARBA00009677"/>
    </source>
</evidence>
<dbReference type="InterPro" id="IPR002371">
    <property type="entry name" value="FlgK"/>
</dbReference>
<dbReference type="GO" id="GO:0009424">
    <property type="term" value="C:bacterial-type flagellum hook"/>
    <property type="evidence" value="ECO:0007669"/>
    <property type="project" value="InterPro"/>
</dbReference>
<comment type="similarity">
    <text evidence="3">Belongs to the flagella basal body rod proteins family.</text>
</comment>
<accession>A0A1I6HC16</accession>
<dbReference type="OrthoDB" id="7181295at2"/>
<dbReference type="SUPFAM" id="SSF64518">
    <property type="entry name" value="Phase 1 flagellin"/>
    <property type="match status" value="1"/>
</dbReference>
<comment type="subcellular location">
    <subcellularLocation>
        <location evidence="1">Bacterial flagellum</location>
    </subcellularLocation>
    <subcellularLocation>
        <location evidence="2">Secreted</location>
    </subcellularLocation>
</comment>
<keyword evidence="6" id="KW-0975">Bacterial flagellum</keyword>
<dbReference type="PANTHER" id="PTHR30033:SF1">
    <property type="entry name" value="FLAGELLAR HOOK-ASSOCIATED PROTEIN 1"/>
    <property type="match status" value="1"/>
</dbReference>
<dbReference type="RefSeq" id="WP_090200764.1">
    <property type="nucleotide sequence ID" value="NZ_FOYP01000002.1"/>
</dbReference>
<evidence type="ECO:0000313" key="10">
    <source>
        <dbReference type="Proteomes" id="UP000199478"/>
    </source>
</evidence>
<feature type="domain" description="Flagellar basal-body/hook protein C-terminal" evidence="7">
    <location>
        <begin position="445"/>
        <end position="481"/>
    </location>
</feature>
<proteinExistence type="inferred from homology"/>
<dbReference type="Pfam" id="PF06429">
    <property type="entry name" value="Flg_bbr_C"/>
    <property type="match status" value="1"/>
</dbReference>
<organism evidence="9 10">
    <name type="scientific">Yoonia tamlensis</name>
    <dbReference type="NCBI Taxonomy" id="390270"/>
    <lineage>
        <taxon>Bacteria</taxon>
        <taxon>Pseudomonadati</taxon>
        <taxon>Pseudomonadota</taxon>
        <taxon>Alphaproteobacteria</taxon>
        <taxon>Rhodobacterales</taxon>
        <taxon>Paracoccaceae</taxon>
        <taxon>Yoonia</taxon>
    </lineage>
</organism>
<reference evidence="10" key="1">
    <citation type="submission" date="2016-10" db="EMBL/GenBank/DDBJ databases">
        <authorList>
            <person name="Varghese N."/>
            <person name="Submissions S."/>
        </authorList>
    </citation>
    <scope>NUCLEOTIDE SEQUENCE [LARGE SCALE GENOMIC DNA]</scope>
    <source>
        <strain evidence="10">DSM 26879</strain>
    </source>
</reference>